<name>A0A5B2UV12_9PSED</name>
<dbReference type="Gene3D" id="3.40.50.2300">
    <property type="match status" value="1"/>
</dbReference>
<dbReference type="InterPro" id="IPR001789">
    <property type="entry name" value="Sig_transdc_resp-reg_receiver"/>
</dbReference>
<evidence type="ECO:0000256" key="1">
    <source>
        <dbReference type="ARBA" id="ARBA00022553"/>
    </source>
</evidence>
<dbReference type="PANTHER" id="PTHR45339:SF5">
    <property type="entry name" value="HISTIDINE KINASE"/>
    <property type="match status" value="1"/>
</dbReference>
<proteinExistence type="predicted"/>
<dbReference type="Pfam" id="PF00072">
    <property type="entry name" value="Response_reg"/>
    <property type="match status" value="1"/>
</dbReference>
<dbReference type="EMBL" id="LT629800">
    <property type="protein sequence ID" value="SDV03896.1"/>
    <property type="molecule type" value="Genomic_DNA"/>
</dbReference>
<dbReference type="GO" id="GO:0005524">
    <property type="term" value="F:ATP binding"/>
    <property type="evidence" value="ECO:0007669"/>
    <property type="project" value="UniProtKB-KW"/>
</dbReference>
<organism evidence="7 10">
    <name type="scientific">Pseudomonas brenneri</name>
    <dbReference type="NCBI Taxonomy" id="129817"/>
    <lineage>
        <taxon>Bacteria</taxon>
        <taxon>Pseudomonadati</taxon>
        <taxon>Pseudomonadota</taxon>
        <taxon>Gammaproteobacteria</taxon>
        <taxon>Pseudomonadales</taxon>
        <taxon>Pseudomonadaceae</taxon>
        <taxon>Pseudomonas</taxon>
    </lineage>
</organism>
<dbReference type="SUPFAM" id="SSF52172">
    <property type="entry name" value="CheY-like"/>
    <property type="match status" value="1"/>
</dbReference>
<protein>
    <submittedName>
        <fullName evidence="7 8">Response regulator</fullName>
    </submittedName>
</protein>
<gene>
    <name evidence="7" type="ORF">F1720_15120</name>
    <name evidence="8" type="ORF">SAMN04490181_3453</name>
</gene>
<dbReference type="InterPro" id="IPR011006">
    <property type="entry name" value="CheY-like_superfamily"/>
</dbReference>
<evidence type="ECO:0000313" key="8">
    <source>
        <dbReference type="EMBL" id="SDV03896.1"/>
    </source>
</evidence>
<dbReference type="SUPFAM" id="SSF47226">
    <property type="entry name" value="Histidine-containing phosphotransfer domain, HPT domain"/>
    <property type="match status" value="1"/>
</dbReference>
<dbReference type="InterPro" id="IPR036641">
    <property type="entry name" value="HPT_dom_sf"/>
</dbReference>
<dbReference type="AlphaFoldDB" id="A0A5B2UV12"/>
<dbReference type="CDD" id="cd17546">
    <property type="entry name" value="REC_hyHK_CKI1_RcsC-like"/>
    <property type="match status" value="1"/>
</dbReference>
<evidence type="ECO:0000259" key="6">
    <source>
        <dbReference type="PROSITE" id="PS50894"/>
    </source>
</evidence>
<dbReference type="PROSITE" id="PS50110">
    <property type="entry name" value="RESPONSE_REGULATORY"/>
    <property type="match status" value="1"/>
</dbReference>
<dbReference type="GO" id="GO:0000160">
    <property type="term" value="P:phosphorelay signal transduction system"/>
    <property type="evidence" value="ECO:0007669"/>
    <property type="project" value="UniProtKB-KW"/>
</dbReference>
<dbReference type="PANTHER" id="PTHR45339">
    <property type="entry name" value="HYBRID SIGNAL TRANSDUCTION HISTIDINE KINASE J"/>
    <property type="match status" value="1"/>
</dbReference>
<feature type="domain" description="Response regulatory" evidence="5">
    <location>
        <begin position="29"/>
        <end position="148"/>
    </location>
</feature>
<sequence length="269" mass="29728">METGVSLNAVLSRELRPSTVPPPHWQHLKVLVVEDHSAYRALMGWFLKKLGLGHQLVGDGLHGLAALAECPFDLVISDCQMPLMDGYSMSRAIRRRECANDLARVPIIALTGNLVHDDPQRCRDAGMDAWLLKPLSLEQLHSVLALWLPGPADAKLHAPVSALWPSRIDLIESFGDARVVNQMLASLLCEAREDSAALDHARMTLNVPLTAERLHRLVGSLAFLGVAELELRGMRLIEHVHTQGIVLTKPQLEAFQTDLRAYLVYLGSL</sequence>
<dbReference type="SMART" id="SM00448">
    <property type="entry name" value="REC"/>
    <property type="match status" value="1"/>
</dbReference>
<keyword evidence="9" id="KW-1185">Reference proteome</keyword>
<dbReference type="GO" id="GO:0004672">
    <property type="term" value="F:protein kinase activity"/>
    <property type="evidence" value="ECO:0007669"/>
    <property type="project" value="UniProtKB-ARBA"/>
</dbReference>
<feature type="modified residue" description="Phosphohistidine" evidence="3">
    <location>
        <position position="215"/>
    </location>
</feature>
<evidence type="ECO:0000256" key="4">
    <source>
        <dbReference type="PROSITE-ProRule" id="PRU00169"/>
    </source>
</evidence>
<accession>A0A5B2UV12</accession>
<evidence type="ECO:0000256" key="2">
    <source>
        <dbReference type="ARBA" id="ARBA00023012"/>
    </source>
</evidence>
<reference evidence="8 9" key="1">
    <citation type="submission" date="2016-10" db="EMBL/GenBank/DDBJ databases">
        <authorList>
            <person name="Varghese N."/>
            <person name="Submissions S."/>
        </authorList>
    </citation>
    <scope>NUCLEOTIDE SEQUENCE [LARGE SCALE GENOMIC DNA]</scope>
    <source>
        <strain evidence="8 9">BS2771</strain>
    </source>
</reference>
<dbReference type="GO" id="GO:0005886">
    <property type="term" value="C:plasma membrane"/>
    <property type="evidence" value="ECO:0007669"/>
    <property type="project" value="UniProtKB-SubCell"/>
</dbReference>
<reference evidence="7 10" key="2">
    <citation type="submission" date="2019-09" db="EMBL/GenBank/DDBJ databases">
        <title>Draft genome sequence of Pseudomonas brenneri CCUG 51514(T).</title>
        <authorList>
            <person name="Tunovic T."/>
            <person name="Pineiro-Iglesias B."/>
            <person name="Unosson C."/>
            <person name="Inganas E."/>
            <person name="Ohlen M."/>
            <person name="Cardew S."/>
            <person name="Jensie-Markopoulos S."/>
            <person name="Salva-Serra F."/>
            <person name="Jaen-Luchoro D."/>
            <person name="Svensson-Stadler L."/>
            <person name="Chun J."/>
            <person name="Moore E."/>
        </authorList>
    </citation>
    <scope>NUCLEOTIDE SEQUENCE [LARGE SCALE GENOMIC DNA]</scope>
    <source>
        <strain evidence="7 10">CCUG 51514</strain>
    </source>
</reference>
<feature type="modified residue" description="4-aspartylphosphate" evidence="4">
    <location>
        <position position="78"/>
    </location>
</feature>
<evidence type="ECO:0000313" key="9">
    <source>
        <dbReference type="Proteomes" id="UP000199620"/>
    </source>
</evidence>
<dbReference type="Proteomes" id="UP000199620">
    <property type="component" value="Chromosome I"/>
</dbReference>
<dbReference type="EMBL" id="VUOL01000007">
    <property type="protein sequence ID" value="KAA2229745.1"/>
    <property type="molecule type" value="Genomic_DNA"/>
</dbReference>
<evidence type="ECO:0000259" key="5">
    <source>
        <dbReference type="PROSITE" id="PS50110"/>
    </source>
</evidence>
<feature type="domain" description="HPt" evidence="6">
    <location>
        <begin position="176"/>
        <end position="269"/>
    </location>
</feature>
<dbReference type="Proteomes" id="UP000325296">
    <property type="component" value="Unassembled WGS sequence"/>
</dbReference>
<evidence type="ECO:0000256" key="3">
    <source>
        <dbReference type="PROSITE-ProRule" id="PRU00110"/>
    </source>
</evidence>
<dbReference type="RefSeq" id="WP_032859980.1">
    <property type="nucleotide sequence ID" value="NZ_BMNU01000002.1"/>
</dbReference>
<evidence type="ECO:0000313" key="7">
    <source>
        <dbReference type="EMBL" id="KAA2229745.1"/>
    </source>
</evidence>
<keyword evidence="2" id="KW-0902">Two-component regulatory system</keyword>
<dbReference type="PROSITE" id="PS50894">
    <property type="entry name" value="HPT"/>
    <property type="match status" value="1"/>
</dbReference>
<keyword evidence="1 4" id="KW-0597">Phosphoprotein</keyword>
<dbReference type="InterPro" id="IPR008207">
    <property type="entry name" value="Sig_transdc_His_kin_Hpt_dom"/>
</dbReference>
<evidence type="ECO:0000313" key="10">
    <source>
        <dbReference type="Proteomes" id="UP000325296"/>
    </source>
</evidence>
<dbReference type="OrthoDB" id="9797243at2"/>